<keyword evidence="5" id="KW-0547">Nucleotide-binding</keyword>
<dbReference type="GO" id="GO:0015421">
    <property type="term" value="F:ABC-type oligopeptide transporter activity"/>
    <property type="evidence" value="ECO:0007669"/>
    <property type="project" value="TreeGrafter"/>
</dbReference>
<feature type="transmembrane region" description="Helical" evidence="12">
    <location>
        <begin position="693"/>
        <end position="712"/>
    </location>
</feature>
<comment type="subcellular location">
    <subcellularLocation>
        <location evidence="1">Cell membrane</location>
        <topology evidence="1">Multi-pass membrane protein</topology>
    </subcellularLocation>
</comment>
<dbReference type="InterPro" id="IPR014710">
    <property type="entry name" value="RmlC-like_jellyroll"/>
</dbReference>
<gene>
    <name evidence="17" type="ORF">ENR15_00640</name>
</gene>
<evidence type="ECO:0000313" key="17">
    <source>
        <dbReference type="EMBL" id="HGF99206.1"/>
    </source>
</evidence>
<sequence>MKVQEPLQLRDAVEIREFQLGDELCCDSIPKLEMSSFRDEQNPNYFYLINRGRVRLLGWDGERGREVCAAVLEAGDAWGGDGVFVEEPLGYRVVAASSGSCSLIRISVLETLFAEAPALKVYLEAQAQRRQCQIFLKTLTEFHYLPSHQLGQILPYLEPHLIPSGAVIARSAPAKAGRFWLRRGIIHMDGNPPEATAPGTTWGGETPVPIDWKAQTELAVYHISAANWETLQGMLPAPVAPGVSATEGNGRAISPEARLNARVTRPDFKKLSLGGSTRAETAAPETDAEANHQSQASKVPFPKPTGRKLLDVLARYPFIQQQSSSDCGAACLCMIGQYWGKRYSINSVRELAGVGRSGASLKGLAKAAENLGFHARPVRASLSRIEEQENPWIAHWEGIHYVVVYRIAGKRVLIADPGIGKRWLSRAEFLDRWTGYALLVEPTTRLQDLKANRKTSLLTFLAVLWPYRYTGMQIVAASLLIQLFGVVTPMFTQIILDQVVVQGSLSLLNVFALGVFIFGVGGIIIGAIRQYLLDYFSNQVDLTLIAGFISHALQLPLKFFESRRVGDIITRVQENQKIQRFLIRQVVLAWLDFLMGFVYLALMLYYNWSLTLLVLAMIPPIAILTLVATPFLRKVSREVFNAAAEQNSSLVEMMTGVATVKAAAAERDLRWRWEDHLTTSLNARFRGQKLGNMLQVIGGLINSIGSTLLLWYGASLVIQGQLSIGQFVAFNMMIGRVMSPFLALVNLWDELQEVWISVERLNDVFATEPEEIPGQEMLVLSRLRGEVRFDNVTFRYGEDEERNTLQNISFAVAAGQTVAIVGRSGSGKTTLVKLLQGLYHTTSGRILIDGHDVGHISPHSLRSQLGVVPQECFLFSGTILENITLYDEEVSLEEAVEVAQLAEAHAFIQDLPLGYSTQVGERGASLSGGQRQRIAIARALLGEPRIVILDEATSSLDTESERRFQQNLARISRDRTTFIIAHRLSTVRNADAILVLDRGLLVEQGTHPQLMEQKGLYYHLAEQQLDL</sequence>
<comment type="caution">
    <text evidence="17">The sequence shown here is derived from an EMBL/GenBank/DDBJ whole genome shotgun (WGS) entry which is preliminary data.</text>
</comment>
<dbReference type="InterPro" id="IPR018490">
    <property type="entry name" value="cNMP-bd_dom_sf"/>
</dbReference>
<dbReference type="Pfam" id="PF03412">
    <property type="entry name" value="Peptidase_C39"/>
    <property type="match status" value="1"/>
</dbReference>
<dbReference type="EMBL" id="DSPX01000003">
    <property type="protein sequence ID" value="HGF99206.1"/>
    <property type="molecule type" value="Genomic_DNA"/>
</dbReference>
<dbReference type="InterPro" id="IPR005074">
    <property type="entry name" value="Peptidase_C39"/>
</dbReference>
<evidence type="ECO:0000259" key="13">
    <source>
        <dbReference type="PROSITE" id="PS50042"/>
    </source>
</evidence>
<evidence type="ECO:0000256" key="10">
    <source>
        <dbReference type="ARBA" id="ARBA00023136"/>
    </source>
</evidence>
<feature type="domain" description="Cyclic nucleotide-binding" evidence="13">
    <location>
        <begin position="44"/>
        <end position="130"/>
    </location>
</feature>
<feature type="transmembrane region" description="Helical" evidence="12">
    <location>
        <begin position="508"/>
        <end position="528"/>
    </location>
</feature>
<dbReference type="InterPro" id="IPR003439">
    <property type="entry name" value="ABC_transporter-like_ATP-bd"/>
</dbReference>
<keyword evidence="7" id="KW-0645">Protease</keyword>
<dbReference type="CDD" id="cd02418">
    <property type="entry name" value="Peptidase_C39B"/>
    <property type="match status" value="1"/>
</dbReference>
<dbReference type="InterPro" id="IPR027417">
    <property type="entry name" value="P-loop_NTPase"/>
</dbReference>
<dbReference type="PROSITE" id="PS00211">
    <property type="entry name" value="ABC_TRANSPORTER_1"/>
    <property type="match status" value="1"/>
</dbReference>
<dbReference type="PROSITE" id="PS50990">
    <property type="entry name" value="PEPTIDASE_C39"/>
    <property type="match status" value="1"/>
</dbReference>
<feature type="transmembrane region" description="Helical" evidence="12">
    <location>
        <begin position="474"/>
        <end position="496"/>
    </location>
</feature>
<evidence type="ECO:0000256" key="2">
    <source>
        <dbReference type="ARBA" id="ARBA00022448"/>
    </source>
</evidence>
<dbReference type="SMART" id="SM00382">
    <property type="entry name" value="AAA"/>
    <property type="match status" value="1"/>
</dbReference>
<reference evidence="17" key="1">
    <citation type="journal article" date="2020" name="mSystems">
        <title>Genome- and Community-Level Interaction Insights into Carbon Utilization and Element Cycling Functions of Hydrothermarchaeota in Hydrothermal Sediment.</title>
        <authorList>
            <person name="Zhou Z."/>
            <person name="Liu Y."/>
            <person name="Xu W."/>
            <person name="Pan J."/>
            <person name="Luo Z.H."/>
            <person name="Li M."/>
        </authorList>
    </citation>
    <scope>NUCLEOTIDE SEQUENCE [LARGE SCALE GENOMIC DNA]</scope>
    <source>
        <strain evidence="17">SpSt-374</strain>
    </source>
</reference>
<dbReference type="SUPFAM" id="SSF90123">
    <property type="entry name" value="ABC transporter transmembrane region"/>
    <property type="match status" value="1"/>
</dbReference>
<keyword evidence="2" id="KW-0813">Transport</keyword>
<evidence type="ECO:0000256" key="4">
    <source>
        <dbReference type="ARBA" id="ARBA00022692"/>
    </source>
</evidence>
<proteinExistence type="predicted"/>
<evidence type="ECO:0000259" key="14">
    <source>
        <dbReference type="PROSITE" id="PS50893"/>
    </source>
</evidence>
<feature type="domain" description="ABC transporter" evidence="14">
    <location>
        <begin position="787"/>
        <end position="1023"/>
    </location>
</feature>
<dbReference type="Gene3D" id="3.40.50.300">
    <property type="entry name" value="P-loop containing nucleotide triphosphate hydrolases"/>
    <property type="match status" value="1"/>
</dbReference>
<dbReference type="GO" id="GO:0005524">
    <property type="term" value="F:ATP binding"/>
    <property type="evidence" value="ECO:0007669"/>
    <property type="project" value="UniProtKB-KW"/>
</dbReference>
<evidence type="ECO:0000259" key="16">
    <source>
        <dbReference type="PROSITE" id="PS50990"/>
    </source>
</evidence>
<dbReference type="AlphaFoldDB" id="A0A7C3ZUD9"/>
<dbReference type="InterPro" id="IPR011527">
    <property type="entry name" value="ABC1_TM_dom"/>
</dbReference>
<feature type="domain" description="Peptidase C39" evidence="16">
    <location>
        <begin position="321"/>
        <end position="440"/>
    </location>
</feature>
<evidence type="ECO:0000256" key="6">
    <source>
        <dbReference type="ARBA" id="ARBA00022801"/>
    </source>
</evidence>
<dbReference type="Pfam" id="PF00664">
    <property type="entry name" value="ABC_membrane"/>
    <property type="match status" value="1"/>
</dbReference>
<dbReference type="SUPFAM" id="SSF52540">
    <property type="entry name" value="P-loop containing nucleoside triphosphate hydrolases"/>
    <property type="match status" value="1"/>
</dbReference>
<dbReference type="PANTHER" id="PTHR43394">
    <property type="entry name" value="ATP-DEPENDENT PERMEASE MDL1, MITOCHONDRIAL"/>
    <property type="match status" value="1"/>
</dbReference>
<dbReference type="PROSITE" id="PS50893">
    <property type="entry name" value="ABC_TRANSPORTER_2"/>
    <property type="match status" value="1"/>
</dbReference>
<keyword evidence="10 12" id="KW-0472">Membrane</keyword>
<dbReference type="FunFam" id="3.40.50.300:FF:000221">
    <property type="entry name" value="Multidrug ABC transporter ATP-binding protein"/>
    <property type="match status" value="1"/>
</dbReference>
<keyword evidence="8 17" id="KW-0067">ATP-binding</keyword>
<feature type="region of interest" description="Disordered" evidence="11">
    <location>
        <begin position="270"/>
        <end position="303"/>
    </location>
</feature>
<evidence type="ECO:0000256" key="9">
    <source>
        <dbReference type="ARBA" id="ARBA00022989"/>
    </source>
</evidence>
<dbReference type="PROSITE" id="PS50929">
    <property type="entry name" value="ABC_TM1F"/>
    <property type="match status" value="1"/>
</dbReference>
<dbReference type="Gene3D" id="2.60.120.10">
    <property type="entry name" value="Jelly Rolls"/>
    <property type="match status" value="1"/>
</dbReference>
<dbReference type="PROSITE" id="PS50042">
    <property type="entry name" value="CNMP_BINDING_3"/>
    <property type="match status" value="1"/>
</dbReference>
<dbReference type="GO" id="GO:0005886">
    <property type="term" value="C:plasma membrane"/>
    <property type="evidence" value="ECO:0007669"/>
    <property type="project" value="UniProtKB-SubCell"/>
</dbReference>
<name>A0A7C3ZUD9_9CYAN</name>
<dbReference type="SUPFAM" id="SSF51206">
    <property type="entry name" value="cAMP-binding domain-like"/>
    <property type="match status" value="1"/>
</dbReference>
<evidence type="ECO:0000256" key="11">
    <source>
        <dbReference type="SAM" id="MobiDB-lite"/>
    </source>
</evidence>
<dbReference type="Pfam" id="PF00005">
    <property type="entry name" value="ABC_tran"/>
    <property type="match status" value="1"/>
</dbReference>
<dbReference type="InterPro" id="IPR017871">
    <property type="entry name" value="ABC_transporter-like_CS"/>
</dbReference>
<dbReference type="GO" id="GO:0016887">
    <property type="term" value="F:ATP hydrolysis activity"/>
    <property type="evidence" value="ECO:0007669"/>
    <property type="project" value="InterPro"/>
</dbReference>
<evidence type="ECO:0000256" key="3">
    <source>
        <dbReference type="ARBA" id="ARBA00022475"/>
    </source>
</evidence>
<dbReference type="GO" id="GO:0006508">
    <property type="term" value="P:proteolysis"/>
    <property type="evidence" value="ECO:0007669"/>
    <property type="project" value="InterPro"/>
</dbReference>
<dbReference type="InterPro" id="IPR003593">
    <property type="entry name" value="AAA+_ATPase"/>
</dbReference>
<evidence type="ECO:0000259" key="15">
    <source>
        <dbReference type="PROSITE" id="PS50929"/>
    </source>
</evidence>
<dbReference type="Gene3D" id="3.90.70.10">
    <property type="entry name" value="Cysteine proteinases"/>
    <property type="match status" value="1"/>
</dbReference>
<dbReference type="CDD" id="cd00038">
    <property type="entry name" value="CAP_ED"/>
    <property type="match status" value="1"/>
</dbReference>
<dbReference type="CDD" id="cd18568">
    <property type="entry name" value="ABC_6TM_HetC_like"/>
    <property type="match status" value="1"/>
</dbReference>
<evidence type="ECO:0000256" key="12">
    <source>
        <dbReference type="SAM" id="Phobius"/>
    </source>
</evidence>
<accession>A0A7C3ZUD9</accession>
<feature type="domain" description="ABC transmembrane type-1" evidence="15">
    <location>
        <begin position="474"/>
        <end position="753"/>
    </location>
</feature>
<dbReference type="PANTHER" id="PTHR43394:SF1">
    <property type="entry name" value="ATP-BINDING CASSETTE SUB-FAMILY B MEMBER 10, MITOCHONDRIAL"/>
    <property type="match status" value="1"/>
</dbReference>
<dbReference type="Gene3D" id="1.20.1560.10">
    <property type="entry name" value="ABC transporter type 1, transmembrane domain"/>
    <property type="match status" value="1"/>
</dbReference>
<evidence type="ECO:0000256" key="8">
    <source>
        <dbReference type="ARBA" id="ARBA00022840"/>
    </source>
</evidence>
<feature type="transmembrane region" description="Helical" evidence="12">
    <location>
        <begin position="612"/>
        <end position="632"/>
    </location>
</feature>
<organism evidence="17">
    <name type="scientific">Planktothricoides sp. SpSt-374</name>
    <dbReference type="NCBI Taxonomy" id="2282167"/>
    <lineage>
        <taxon>Bacteria</taxon>
        <taxon>Bacillati</taxon>
        <taxon>Cyanobacteriota</taxon>
        <taxon>Cyanophyceae</taxon>
        <taxon>Oscillatoriophycideae</taxon>
        <taxon>Oscillatoriales</taxon>
        <taxon>Oscillatoriaceae</taxon>
        <taxon>Planktothricoides</taxon>
    </lineage>
</organism>
<dbReference type="InterPro" id="IPR000595">
    <property type="entry name" value="cNMP-bd_dom"/>
</dbReference>
<feature type="transmembrane region" description="Helical" evidence="12">
    <location>
        <begin position="581"/>
        <end position="606"/>
    </location>
</feature>
<protein>
    <submittedName>
        <fullName evidence="17">ATP-binding cassette domain-containing protein</fullName>
    </submittedName>
</protein>
<evidence type="ECO:0000256" key="7">
    <source>
        <dbReference type="ARBA" id="ARBA00022807"/>
    </source>
</evidence>
<dbReference type="InterPro" id="IPR039421">
    <property type="entry name" value="Type_1_exporter"/>
</dbReference>
<keyword evidence="6" id="KW-0378">Hydrolase</keyword>
<dbReference type="GO" id="GO:0008234">
    <property type="term" value="F:cysteine-type peptidase activity"/>
    <property type="evidence" value="ECO:0007669"/>
    <property type="project" value="UniProtKB-KW"/>
</dbReference>
<keyword evidence="3" id="KW-1003">Cell membrane</keyword>
<keyword evidence="7" id="KW-0788">Thiol protease</keyword>
<keyword evidence="4 12" id="KW-0812">Transmembrane</keyword>
<evidence type="ECO:0000256" key="5">
    <source>
        <dbReference type="ARBA" id="ARBA00022741"/>
    </source>
</evidence>
<evidence type="ECO:0000256" key="1">
    <source>
        <dbReference type="ARBA" id="ARBA00004651"/>
    </source>
</evidence>
<dbReference type="InterPro" id="IPR036640">
    <property type="entry name" value="ABC1_TM_sf"/>
</dbReference>
<keyword evidence="9 12" id="KW-1133">Transmembrane helix</keyword>